<dbReference type="SUPFAM" id="SSF55464">
    <property type="entry name" value="Origin of replication-binding domain, RBD-like"/>
    <property type="match status" value="1"/>
</dbReference>
<dbReference type="PANTHER" id="PTHR30313">
    <property type="entry name" value="DNA PRIMASE"/>
    <property type="match status" value="1"/>
</dbReference>
<dbReference type="Gene3D" id="3.40.50.300">
    <property type="entry name" value="P-loop containing nucleotide triphosphate hydrolases"/>
    <property type="match status" value="2"/>
</dbReference>
<sequence>MTASLHKLSAGDGYTYLTRQVAASDSTELGGQSLADYYSAKGESPGRWRGQGLSSLGRLASGDTVTEDHMRALFGEGRHPCADVIEDEVLEAEIRAGATEKQAATRSLAASKLGAAFASYDDKPSEFIVQVTRAYRAYNQEHGLPRDAAVPDEVRADIRTRVGRETFGATYDREPLDDRELAAHIARSSRPPRQPVAGYDVTFSPVKSVSTFWAVAPREISQEIEAAHQAAVEDAMDWIERTVSYTRRGKAGVRQVDIKGLLMAQFTHRDSRAGDPDLHTHVAISNKVQALDGSWLALDGQPLHQALVSASERYNTRLEAEVQDRLGVSFVEREDHTRGAKRAVREIDGVSPELMAAWSSRRVQIDARRAELTAEFRNIHGRPPTPKEAIALAQQATLETREAKHEPRSLAEQRQHWAAQAEEVLGADGLETMLATVRSTLGPEPRDLTGAERDDLAARALRTVEASRARWQMVHVRAEVERRVRGLGLSKDALDDVVEDCVSRALGPDRSVSLQRPETLEVPAELRRADGSSQYHRAHSTLYSSERVLAAEEKILAAAQRYDGRTIDDAKVAVALLEAAANGTALNTGQAAMVTAMATSGARVQLGLAPAGSGKTTAMRALSSAWQDAGGTVIGLAPSAVASTELGTSIGTDADTLSKLVWHLRNPEGTPKWMRAINERTLVIIDEAGMASTPDLAAAIDYVTSRGGSVRLIGDDQQLAAVGAGGILRDIASEVGAVSLSELHRFTNPAEAEATLALREGRTEALGYYLDNGRVRVSADTDSVLAEVFQAWKRDRDAGVDALMLAATNVDVDALNELARAYRLGDNTEDQTTVTLRAGTHASAGDQIITRRNDRRLLVTQTHWVKNGDRFTVGTVHSDGSLTAVHDGTSRSVHLPADYVREHVDLGYCTTYHGAQGTTVDATHCALNGSESRQLLYVGMSRGRHANHVYVPVSGDGDDHANIHPDTVNPRTAVDVLEQVLQRDDAPRSARTEVRDSADPALQLHATAGRYADAIDLAALVAIGQERVAEITEEAERLLPGLTGCPAWDTLLGHLCRIDAETNGAALSRLDAAIKQRDLGSAADPAAVLDWRLDSNTSRSAGTGPLPWLAAPPTVDDPAWSTYLAALSEEVTEHARDLRTRVRDGADLPAWALGLQHDPELVADLTVWRSALGIEDPHSPTGPRRPSARHRRHQEWLDSRVSEARSGSAAPSQTWDAVLVGTRVVEDPHWVALSQRLDRESVAGRDIPKLLTQALQRGPLPDDHPAAALWSRLTEILPTLPAPTRPAPPWASVITDVLGDDLASAVTTSSAWAHIVDALEAGATDGHRPEAVLRSALSFLEDDAADAASAGGLGARLLGNVRSVLDADSSPITPPAEQDYFDPETAEYTPVWDETPQAPDVETRHEDSEPPEDLAAAFPLGGTSRDRILELTSASADYYREALEGSTAEAYLRRRTGEADLDRYVIGYAPAGWTGLVDHLRETSAATDTELVDAGLAKWSKHGTLYDVFRDRLVFGLHDIHGDLVGYVGRRAPGTDDGPKYLNTPETDVFHKRAVLFGLHEGRTHLDDGATPVRVEGTLDAIAITAASNGRLVGVAPLGTALSATQAEHLTAAANADRRVLVAPDVDEAGLAAAERDYWKLVDLGADPRILPIPGGDAAEAWQDQPEVLTTVTAVADAAPPLASTVIDRHLDRHTSDLDEGWIHARVNAARAVAPVIASTPLPQWEQHVEDVAARLGDDDAKDLIWTEVIAAAIPWNPLVEDEQTRAEEEITTVRRSLAEISADLEAIQADQGPRRDAIAALSEALSRRLDAREEQPRSTRRDRGRGQDRPARPGPSRS</sequence>
<comment type="caution">
    <text evidence="4">The sequence shown here is derived from an EMBL/GenBank/DDBJ whole genome shotgun (WGS) entry which is preliminary data.</text>
</comment>
<dbReference type="EMBL" id="VIUW01000006">
    <property type="protein sequence ID" value="TWD13063.1"/>
    <property type="molecule type" value="Genomic_DNA"/>
</dbReference>
<feature type="domain" description="DNA primase DNAG catalytic core N-terminal" evidence="2">
    <location>
        <begin position="1444"/>
        <end position="1561"/>
    </location>
</feature>
<reference evidence="4 5" key="1">
    <citation type="submission" date="2019-06" db="EMBL/GenBank/DDBJ databases">
        <title>Sequencing the genomes of 1000 actinobacteria strains.</title>
        <authorList>
            <person name="Klenk H.-P."/>
        </authorList>
    </citation>
    <scope>NUCLEOTIDE SEQUENCE [LARGE SCALE GENOMIC DNA]</scope>
    <source>
        <strain evidence="4 5">DSM 18935</strain>
    </source>
</reference>
<dbReference type="CDD" id="cd18809">
    <property type="entry name" value="SF1_C_RecD"/>
    <property type="match status" value="1"/>
</dbReference>
<protein>
    <submittedName>
        <fullName evidence="4">DNA primase catalytic core</fullName>
    </submittedName>
</protein>
<dbReference type="Gene3D" id="3.40.1360.10">
    <property type="match status" value="1"/>
</dbReference>
<dbReference type="CDD" id="cd03364">
    <property type="entry name" value="TOPRIM_DnaG_primases"/>
    <property type="match status" value="1"/>
</dbReference>
<dbReference type="SUPFAM" id="SSF52540">
    <property type="entry name" value="P-loop containing nucleoside triphosphate hydrolases"/>
    <property type="match status" value="2"/>
</dbReference>
<keyword evidence="5" id="KW-1185">Reference proteome</keyword>
<dbReference type="OrthoDB" id="4524286at2"/>
<evidence type="ECO:0000256" key="1">
    <source>
        <dbReference type="SAM" id="MobiDB-lite"/>
    </source>
</evidence>
<dbReference type="Pfam" id="PF13604">
    <property type="entry name" value="AAA_30"/>
    <property type="match status" value="1"/>
</dbReference>
<dbReference type="Pfam" id="PF08751">
    <property type="entry name" value="TrwC"/>
    <property type="match status" value="1"/>
</dbReference>
<dbReference type="RefSeq" id="WP_144858258.1">
    <property type="nucleotide sequence ID" value="NZ_VIUW01000006.1"/>
</dbReference>
<name>A0A560W611_9MICO</name>
<dbReference type="SUPFAM" id="SSF56731">
    <property type="entry name" value="DNA primase core"/>
    <property type="match status" value="1"/>
</dbReference>
<dbReference type="InterPro" id="IPR027417">
    <property type="entry name" value="P-loop_NTPase"/>
</dbReference>
<dbReference type="InterPro" id="IPR014862">
    <property type="entry name" value="TrwC"/>
</dbReference>
<evidence type="ECO:0000259" key="2">
    <source>
        <dbReference type="Pfam" id="PF08275"/>
    </source>
</evidence>
<dbReference type="Proteomes" id="UP000315628">
    <property type="component" value="Unassembled WGS sequence"/>
</dbReference>
<feature type="region of interest" description="Disordered" evidence="1">
    <location>
        <begin position="1392"/>
        <end position="1411"/>
    </location>
</feature>
<dbReference type="GO" id="GO:0006269">
    <property type="term" value="P:DNA replication, synthesis of primer"/>
    <property type="evidence" value="ECO:0007669"/>
    <property type="project" value="TreeGrafter"/>
</dbReference>
<dbReference type="InterPro" id="IPR034151">
    <property type="entry name" value="TOPRIM_DnaG_bac"/>
</dbReference>
<gene>
    <name evidence="4" type="ORF">FB557_2830</name>
</gene>
<feature type="domain" description="TrwC relaxase" evidence="3">
    <location>
        <begin position="10"/>
        <end position="423"/>
    </location>
</feature>
<accession>A0A560W611</accession>
<feature type="compositionally biased region" description="Basic and acidic residues" evidence="1">
    <location>
        <begin position="1807"/>
        <end position="1832"/>
    </location>
</feature>
<feature type="region of interest" description="Disordered" evidence="1">
    <location>
        <begin position="1173"/>
        <end position="1194"/>
    </location>
</feature>
<feature type="region of interest" description="Disordered" evidence="1">
    <location>
        <begin position="1807"/>
        <end position="1839"/>
    </location>
</feature>
<dbReference type="GO" id="GO:0005737">
    <property type="term" value="C:cytoplasm"/>
    <property type="evidence" value="ECO:0007669"/>
    <property type="project" value="TreeGrafter"/>
</dbReference>
<evidence type="ECO:0000313" key="4">
    <source>
        <dbReference type="EMBL" id="TWD13063.1"/>
    </source>
</evidence>
<dbReference type="Gene3D" id="3.90.980.10">
    <property type="entry name" value="DNA primase, catalytic core, N-terminal domain"/>
    <property type="match status" value="1"/>
</dbReference>
<dbReference type="NCBIfam" id="NF041492">
    <property type="entry name" value="MobF"/>
    <property type="match status" value="1"/>
</dbReference>
<evidence type="ECO:0000259" key="3">
    <source>
        <dbReference type="Pfam" id="PF08751"/>
    </source>
</evidence>
<evidence type="ECO:0000313" key="5">
    <source>
        <dbReference type="Proteomes" id="UP000315628"/>
    </source>
</evidence>
<dbReference type="Pfam" id="PF08275">
    <property type="entry name" value="DNAG_N"/>
    <property type="match status" value="1"/>
</dbReference>
<dbReference type="CDD" id="cd17933">
    <property type="entry name" value="DEXSc_RecD-like"/>
    <property type="match status" value="1"/>
</dbReference>
<dbReference type="Gene3D" id="2.30.30.940">
    <property type="match status" value="1"/>
</dbReference>
<dbReference type="InterPro" id="IPR050219">
    <property type="entry name" value="DnaG_primase"/>
</dbReference>
<dbReference type="InterPro" id="IPR013264">
    <property type="entry name" value="DNAG_N"/>
</dbReference>
<dbReference type="InterPro" id="IPR037068">
    <property type="entry name" value="DNA_primase_core_N_sf"/>
</dbReference>
<dbReference type="PANTHER" id="PTHR30313:SF2">
    <property type="entry name" value="DNA PRIMASE"/>
    <property type="match status" value="1"/>
</dbReference>
<organism evidence="4 5">
    <name type="scientific">Marihabitans asiaticum</name>
    <dbReference type="NCBI Taxonomy" id="415218"/>
    <lineage>
        <taxon>Bacteria</taxon>
        <taxon>Bacillati</taxon>
        <taxon>Actinomycetota</taxon>
        <taxon>Actinomycetes</taxon>
        <taxon>Micrococcales</taxon>
        <taxon>Intrasporangiaceae</taxon>
        <taxon>Marihabitans</taxon>
    </lineage>
</organism>
<proteinExistence type="predicted"/>
<dbReference type="Pfam" id="PF13155">
    <property type="entry name" value="Toprim_2"/>
    <property type="match status" value="1"/>
</dbReference>